<accession>A0A239HNB8</accession>
<dbReference type="InterPro" id="IPR007138">
    <property type="entry name" value="ABM_dom"/>
</dbReference>
<dbReference type="Proteomes" id="UP000198440">
    <property type="component" value="Unassembled WGS sequence"/>
</dbReference>
<protein>
    <submittedName>
        <fullName evidence="2">Heme-degrading monooxygenase HmoA</fullName>
    </submittedName>
</protein>
<keyword evidence="2" id="KW-0503">Monooxygenase</keyword>
<sequence length="104" mass="11893">MYLTMNRFKVVTSQTQAFEDIWTRRDSHLKTVPGFVSFALMKGPERADHVLYASHTVWKDEQSFANWTKSASFRAAHSGAKSSNHMYLDPPELEIFQAVQVLTA</sequence>
<gene>
    <name evidence="2" type="ORF">SAMN04488078_103521</name>
</gene>
<dbReference type="Pfam" id="PF03992">
    <property type="entry name" value="ABM"/>
    <property type="match status" value="1"/>
</dbReference>
<dbReference type="PROSITE" id="PS51725">
    <property type="entry name" value="ABM"/>
    <property type="match status" value="1"/>
</dbReference>
<dbReference type="EMBL" id="FZON01000035">
    <property type="protein sequence ID" value="SNS82641.1"/>
    <property type="molecule type" value="Genomic_DNA"/>
</dbReference>
<keyword evidence="2" id="KW-0560">Oxidoreductase</keyword>
<reference evidence="2 3" key="1">
    <citation type="submission" date="2017-06" db="EMBL/GenBank/DDBJ databases">
        <authorList>
            <person name="Kim H.J."/>
            <person name="Triplett B.A."/>
        </authorList>
    </citation>
    <scope>NUCLEOTIDE SEQUENCE [LARGE SCALE GENOMIC DNA]</scope>
    <source>
        <strain evidence="2 3">DSM 11445</strain>
    </source>
</reference>
<proteinExistence type="predicted"/>
<evidence type="ECO:0000313" key="3">
    <source>
        <dbReference type="Proteomes" id="UP000198440"/>
    </source>
</evidence>
<dbReference type="RefSeq" id="WP_089278957.1">
    <property type="nucleotide sequence ID" value="NZ_FZON01000035.1"/>
</dbReference>
<dbReference type="PANTHER" id="PTHR34474:SF2">
    <property type="entry name" value="SIGNAL TRANSDUCTION PROTEIN TRAP"/>
    <property type="match status" value="1"/>
</dbReference>
<dbReference type="GO" id="GO:0004497">
    <property type="term" value="F:monooxygenase activity"/>
    <property type="evidence" value="ECO:0007669"/>
    <property type="project" value="UniProtKB-KW"/>
</dbReference>
<dbReference type="OrthoDB" id="9798115at2"/>
<feature type="domain" description="ABM" evidence="1">
    <location>
        <begin position="2"/>
        <end position="96"/>
    </location>
</feature>
<organism evidence="2 3">
    <name type="scientific">Antarctobacter heliothermus</name>
    <dbReference type="NCBI Taxonomy" id="74033"/>
    <lineage>
        <taxon>Bacteria</taxon>
        <taxon>Pseudomonadati</taxon>
        <taxon>Pseudomonadota</taxon>
        <taxon>Alphaproteobacteria</taxon>
        <taxon>Rhodobacterales</taxon>
        <taxon>Roseobacteraceae</taxon>
        <taxon>Antarctobacter</taxon>
    </lineage>
</organism>
<dbReference type="InterPro" id="IPR011008">
    <property type="entry name" value="Dimeric_a/b-barrel"/>
</dbReference>
<dbReference type="Gene3D" id="3.30.70.100">
    <property type="match status" value="1"/>
</dbReference>
<dbReference type="InterPro" id="IPR050404">
    <property type="entry name" value="Heme-degrading_MO"/>
</dbReference>
<dbReference type="PANTHER" id="PTHR34474">
    <property type="entry name" value="SIGNAL TRANSDUCTION PROTEIN TRAP"/>
    <property type="match status" value="1"/>
</dbReference>
<dbReference type="AlphaFoldDB" id="A0A239HNB8"/>
<evidence type="ECO:0000259" key="1">
    <source>
        <dbReference type="PROSITE" id="PS51725"/>
    </source>
</evidence>
<name>A0A239HNB8_9RHOB</name>
<dbReference type="SUPFAM" id="SSF54909">
    <property type="entry name" value="Dimeric alpha+beta barrel"/>
    <property type="match status" value="1"/>
</dbReference>
<evidence type="ECO:0000313" key="2">
    <source>
        <dbReference type="EMBL" id="SNS82641.1"/>
    </source>
</evidence>